<protein>
    <submittedName>
        <fullName evidence="1">Heterokaryon incompatibility protein (HET) domain-containing protein</fullName>
    </submittedName>
</protein>
<dbReference type="PANTHER" id="PTHR24148">
    <property type="entry name" value="ANKYRIN REPEAT DOMAIN-CONTAINING PROTEIN 39 HOMOLOG-RELATED"/>
    <property type="match status" value="1"/>
</dbReference>
<organism evidence="1 2">
    <name type="scientific">Pochonia chlamydosporia 170</name>
    <dbReference type="NCBI Taxonomy" id="1380566"/>
    <lineage>
        <taxon>Eukaryota</taxon>
        <taxon>Fungi</taxon>
        <taxon>Dikarya</taxon>
        <taxon>Ascomycota</taxon>
        <taxon>Pezizomycotina</taxon>
        <taxon>Sordariomycetes</taxon>
        <taxon>Hypocreomycetidae</taxon>
        <taxon>Hypocreales</taxon>
        <taxon>Clavicipitaceae</taxon>
        <taxon>Pochonia</taxon>
    </lineage>
</organism>
<dbReference type="KEGG" id="pchm:VFPPC_17914"/>
<evidence type="ECO:0000313" key="2">
    <source>
        <dbReference type="Proteomes" id="UP000078397"/>
    </source>
</evidence>
<proteinExistence type="predicted"/>
<reference evidence="1 2" key="1">
    <citation type="journal article" date="2016" name="PLoS Pathog.">
        <title>Biosynthesis of antibiotic leucinostatins in bio-control fungus Purpureocillium lilacinum and their inhibition on phytophthora revealed by genome mining.</title>
        <authorList>
            <person name="Wang G."/>
            <person name="Liu Z."/>
            <person name="Lin R."/>
            <person name="Li E."/>
            <person name="Mao Z."/>
            <person name="Ling J."/>
            <person name="Yang Y."/>
            <person name="Yin W.B."/>
            <person name="Xie B."/>
        </authorList>
    </citation>
    <scope>NUCLEOTIDE SEQUENCE [LARGE SCALE GENOMIC DNA]</scope>
    <source>
        <strain evidence="1">170</strain>
    </source>
</reference>
<dbReference type="PANTHER" id="PTHR24148:SF77">
    <property type="entry name" value="HETEROKARYON INCOMPATIBILITY DOMAIN-CONTAINING PROTEIN"/>
    <property type="match status" value="1"/>
</dbReference>
<dbReference type="RefSeq" id="XP_022285360.1">
    <property type="nucleotide sequence ID" value="XM_022429586.1"/>
</dbReference>
<dbReference type="AlphaFoldDB" id="A0A219AQ17"/>
<dbReference type="GeneID" id="33936809"/>
<accession>A0A219AQ17</accession>
<dbReference type="OrthoDB" id="2157530at2759"/>
<gene>
    <name evidence="1" type="ORF">VFPPC_17914</name>
</gene>
<dbReference type="InterPro" id="IPR052895">
    <property type="entry name" value="HetReg/Transcr_Mod"/>
</dbReference>
<dbReference type="Proteomes" id="UP000078397">
    <property type="component" value="Unassembled WGS sequence"/>
</dbReference>
<evidence type="ECO:0000313" key="1">
    <source>
        <dbReference type="EMBL" id="OWT42893.1"/>
    </source>
</evidence>
<keyword evidence="2" id="KW-1185">Reference proteome</keyword>
<dbReference type="EMBL" id="LSBJ02000005">
    <property type="protein sequence ID" value="OWT42893.1"/>
    <property type="molecule type" value="Genomic_DNA"/>
</dbReference>
<comment type="caution">
    <text evidence="1">The sequence shown here is derived from an EMBL/GenBank/DDBJ whole genome shotgun (WGS) entry which is preliminary data.</text>
</comment>
<name>A0A219AQ17_METCM</name>
<sequence>MAQLRYCYERALNPTKSEIRLLSILPGPPSSDIECTIEIASLCHSLPYACLSYTWGEPGDVAVITLNSLPFTVTKSLLTALHHLRNDQDVV</sequence>